<organism evidence="1 2">
    <name type="scientific">Azotobacter bryophylli</name>
    <dbReference type="NCBI Taxonomy" id="1986537"/>
    <lineage>
        <taxon>Bacteria</taxon>
        <taxon>Pseudomonadati</taxon>
        <taxon>Pseudomonadota</taxon>
        <taxon>Gammaproteobacteria</taxon>
        <taxon>Pseudomonadales</taxon>
        <taxon>Pseudomonadaceae</taxon>
        <taxon>Azotobacter</taxon>
    </lineage>
</organism>
<gene>
    <name evidence="1" type="ORF">ACFOJE_13620</name>
</gene>
<dbReference type="Proteomes" id="UP001595457">
    <property type="component" value="Unassembled WGS sequence"/>
</dbReference>
<reference evidence="2" key="1">
    <citation type="journal article" date="2019" name="Int. J. Syst. Evol. Microbiol.">
        <title>The Global Catalogue of Microorganisms (GCM) 10K type strain sequencing project: providing services to taxonomists for standard genome sequencing and annotation.</title>
        <authorList>
            <consortium name="The Broad Institute Genomics Platform"/>
            <consortium name="The Broad Institute Genome Sequencing Center for Infectious Disease"/>
            <person name="Wu L."/>
            <person name="Ma J."/>
        </authorList>
    </citation>
    <scope>NUCLEOTIDE SEQUENCE [LARGE SCALE GENOMIC DNA]</scope>
    <source>
        <strain evidence="2">KCTC 62195</strain>
    </source>
</reference>
<evidence type="ECO:0000313" key="1">
    <source>
        <dbReference type="EMBL" id="MFC2973248.1"/>
    </source>
</evidence>
<name>A0ABV7AW10_9GAMM</name>
<dbReference type="RefSeq" id="WP_377814932.1">
    <property type="nucleotide sequence ID" value="NZ_JBHRSJ010000029.1"/>
</dbReference>
<dbReference type="InterPro" id="IPR029470">
    <property type="entry name" value="PDDEXK_4"/>
</dbReference>
<comment type="caution">
    <text evidence="1">The sequence shown here is derived from an EMBL/GenBank/DDBJ whole genome shotgun (WGS) entry which is preliminary data.</text>
</comment>
<protein>
    <submittedName>
        <fullName evidence="1">PD-(D/E)XK nuclease family protein</fullName>
    </submittedName>
</protein>
<dbReference type="Pfam" id="PF14281">
    <property type="entry name" value="PDDEXK_4"/>
    <property type="match status" value="1"/>
</dbReference>
<accession>A0ABV7AW10</accession>
<sequence>MAKKVNLPMELGQLRALLKEAQRYSQPERERSIFAVAGRGYFENPTTDLLAFFLDPSKDHGLGDCFLNALLACLPNAERLSPSLRKPPQREVATHKGNRIDLVLSGDGWDLVLENKIFHGQVNPFADYERYAEHELNDGERRLLYVVLSPSGKSARQSWQGLSYAQLIDAIRQQLGQRLVAQPLDKWQVFARDFLLHLENITVEQAMDANAINFVFENLHQINKLTRLKDQVIDALDRKVLAKLEAEVPGYQRYTRRHNWKNGPALRYASNNWKTWSDVVLYLSGASEVMKPSVRVYLCDVDTVLAERGKAFFAENQSKTWSEGKGNSILAFSWGMESYNEQAVLDLVTEKMQLLMEFESQIRPQFSGNQ</sequence>
<evidence type="ECO:0000313" key="2">
    <source>
        <dbReference type="Proteomes" id="UP001595457"/>
    </source>
</evidence>
<dbReference type="EMBL" id="JBHRSJ010000029">
    <property type="protein sequence ID" value="MFC2973248.1"/>
    <property type="molecule type" value="Genomic_DNA"/>
</dbReference>
<keyword evidence="2" id="KW-1185">Reference proteome</keyword>
<proteinExistence type="predicted"/>